<dbReference type="InterPro" id="IPR013815">
    <property type="entry name" value="ATP_grasp_subdomain_1"/>
</dbReference>
<dbReference type="Gene3D" id="3.30.1490.20">
    <property type="entry name" value="ATP-grasp fold, A domain"/>
    <property type="match status" value="1"/>
</dbReference>
<accession>C9RGE7</accession>
<dbReference type="InterPro" id="IPR053432">
    <property type="entry name" value="THMPT_Glu_ligase"/>
</dbReference>
<dbReference type="Proteomes" id="UP000002063">
    <property type="component" value="Chromosome"/>
</dbReference>
<dbReference type="FunFam" id="3.30.470.20:FF:000058">
    <property type="entry name" value="Alpha-aminoadipate--LysW ligase LysX protein"/>
    <property type="match status" value="1"/>
</dbReference>
<protein>
    <submittedName>
        <fullName evidence="9">Alpha-L-glutamate ligase, RimK family</fullName>
    </submittedName>
</protein>
<evidence type="ECO:0000256" key="6">
    <source>
        <dbReference type="ARBA" id="ARBA00022842"/>
    </source>
</evidence>
<dbReference type="GO" id="GO:0016879">
    <property type="term" value="F:ligase activity, forming carbon-nitrogen bonds"/>
    <property type="evidence" value="ECO:0007669"/>
    <property type="project" value="TreeGrafter"/>
</dbReference>
<evidence type="ECO:0000313" key="10">
    <source>
        <dbReference type="Proteomes" id="UP000002063"/>
    </source>
</evidence>
<dbReference type="PANTHER" id="PTHR21621:SF0">
    <property type="entry name" value="BETA-CITRYLGLUTAMATE SYNTHASE B-RELATED"/>
    <property type="match status" value="1"/>
</dbReference>
<organism evidence="9 10">
    <name type="scientific">Methanocaldococcus vulcanius (strain ATCC 700851 / DSM 12094 / M7)</name>
    <name type="common">Methanococcus vulcanius</name>
    <dbReference type="NCBI Taxonomy" id="579137"/>
    <lineage>
        <taxon>Archaea</taxon>
        <taxon>Methanobacteriati</taxon>
        <taxon>Methanobacteriota</taxon>
        <taxon>Methanomada group</taxon>
        <taxon>Methanococci</taxon>
        <taxon>Methanococcales</taxon>
        <taxon>Methanocaldococcaceae</taxon>
        <taxon>Methanocaldococcus</taxon>
    </lineage>
</organism>
<dbReference type="GO" id="GO:0005737">
    <property type="term" value="C:cytoplasm"/>
    <property type="evidence" value="ECO:0007669"/>
    <property type="project" value="TreeGrafter"/>
</dbReference>
<dbReference type="GO" id="GO:0046872">
    <property type="term" value="F:metal ion binding"/>
    <property type="evidence" value="ECO:0007669"/>
    <property type="project" value="UniProtKB-KW"/>
</dbReference>
<keyword evidence="4 7" id="KW-0547">Nucleotide-binding</keyword>
<keyword evidence="5 7" id="KW-0067">ATP-binding</keyword>
<dbReference type="RefSeq" id="WP_015732869.1">
    <property type="nucleotide sequence ID" value="NC_013407.1"/>
</dbReference>
<dbReference type="STRING" id="579137.Metvu_0791"/>
<proteinExistence type="predicted"/>
<dbReference type="Gene3D" id="3.40.50.20">
    <property type="match status" value="1"/>
</dbReference>
<keyword evidence="6" id="KW-0460">Magnesium</keyword>
<dbReference type="SUPFAM" id="SSF56059">
    <property type="entry name" value="Glutathione synthetase ATP-binding domain-like"/>
    <property type="match status" value="1"/>
</dbReference>
<evidence type="ECO:0000259" key="8">
    <source>
        <dbReference type="PROSITE" id="PS50975"/>
    </source>
</evidence>
<evidence type="ECO:0000256" key="5">
    <source>
        <dbReference type="ARBA" id="ARBA00022840"/>
    </source>
</evidence>
<dbReference type="KEGG" id="mvu:Metvu_0791"/>
<dbReference type="NCBIfam" id="NF040720">
    <property type="entry name" value="MptN_Meth"/>
    <property type="match status" value="1"/>
</dbReference>
<dbReference type="AlphaFoldDB" id="C9RGE7"/>
<name>C9RGE7_METVM</name>
<keyword evidence="10" id="KW-1185">Reference proteome</keyword>
<evidence type="ECO:0000256" key="1">
    <source>
        <dbReference type="ARBA" id="ARBA00001946"/>
    </source>
</evidence>
<dbReference type="InterPro" id="IPR004666">
    <property type="entry name" value="Rp_bS6_RimK/Lys_biosynth_LsyX"/>
</dbReference>
<dbReference type="InterPro" id="IPR011761">
    <property type="entry name" value="ATP-grasp"/>
</dbReference>
<dbReference type="GeneID" id="8513128"/>
<evidence type="ECO:0000256" key="7">
    <source>
        <dbReference type="PROSITE-ProRule" id="PRU00409"/>
    </source>
</evidence>
<feature type="domain" description="ATP-grasp" evidence="8">
    <location>
        <begin position="101"/>
        <end position="286"/>
    </location>
</feature>
<keyword evidence="3" id="KW-0479">Metal-binding</keyword>
<evidence type="ECO:0000256" key="4">
    <source>
        <dbReference type="ARBA" id="ARBA00022741"/>
    </source>
</evidence>
<evidence type="ECO:0000313" key="9">
    <source>
        <dbReference type="EMBL" id="ACX72649.1"/>
    </source>
</evidence>
<dbReference type="EMBL" id="CP001787">
    <property type="protein sequence ID" value="ACX72649.1"/>
    <property type="molecule type" value="Genomic_DNA"/>
</dbReference>
<dbReference type="PANTHER" id="PTHR21621">
    <property type="entry name" value="RIBOSOMAL PROTEIN S6 MODIFICATION PROTEIN"/>
    <property type="match status" value="1"/>
</dbReference>
<reference evidence="9" key="1">
    <citation type="submission" date="2009-10" db="EMBL/GenBank/DDBJ databases">
        <title>Complete sequence of chromosome of Methanocaldococcus vulcanius M7.</title>
        <authorList>
            <consortium name="US DOE Joint Genome Institute"/>
            <person name="Lucas S."/>
            <person name="Copeland A."/>
            <person name="Lapidus A."/>
            <person name="Glavina del Rio T."/>
            <person name="Dalin E."/>
            <person name="Tice H."/>
            <person name="Bruce D."/>
            <person name="Goodwin L."/>
            <person name="Pitluck S."/>
            <person name="Lcollab F.I."/>
            <person name="Brettin T."/>
            <person name="Detter J.C."/>
            <person name="Han C."/>
            <person name="Tapia R."/>
            <person name="Kuske C.R."/>
            <person name="Schmutz J."/>
            <person name="Larimer F."/>
            <person name="Land M."/>
            <person name="Hauser L."/>
            <person name="Kyrpides N."/>
            <person name="Ovchinikova G."/>
            <person name="Sieprawska-Lupa M."/>
            <person name="Whitman W.B."/>
            <person name="Woyke T."/>
        </authorList>
    </citation>
    <scope>NUCLEOTIDE SEQUENCE [LARGE SCALE GENOMIC DNA]</scope>
    <source>
        <strain evidence="9">M7</strain>
    </source>
</reference>
<sequence length="289" mass="33012">MKFGIITTERDEVVNDLIRCCENLKIDYKIISPSSIVAGFGVDFKLKYYKSFLDELNCYFVRNLGWESFFRFDVLEYLNKFVPVINPPEGLNRASNKFLTSMLLELHNIPQPRTIATENINEAVMWVDKFEDAVLKPIFGCRGEGIVRLKKEMSIAVKLKTLTEFKEKYGVFYIQEFIEPIGKDHRDIRAFVVDDEVVGAMYRIGGENWKNNVSQGGKIEVCEITEEIEKIALKAKNALGLFYAGVDIIESEDGLKVLEVNSTPSWIGLSKVCETNIAEKLVEKIIQKI</sequence>
<evidence type="ECO:0000256" key="2">
    <source>
        <dbReference type="ARBA" id="ARBA00022598"/>
    </source>
</evidence>
<comment type="cofactor">
    <cofactor evidence="1">
        <name>Mg(2+)</name>
        <dbReference type="ChEBI" id="CHEBI:18420"/>
    </cofactor>
</comment>
<dbReference type="HOGENOM" id="CLU_054353_2_0_2"/>
<dbReference type="GO" id="GO:0005524">
    <property type="term" value="F:ATP binding"/>
    <property type="evidence" value="ECO:0007669"/>
    <property type="project" value="UniProtKB-UniRule"/>
</dbReference>
<dbReference type="Gene3D" id="3.30.470.20">
    <property type="entry name" value="ATP-grasp fold, B domain"/>
    <property type="match status" value="1"/>
</dbReference>
<evidence type="ECO:0000256" key="3">
    <source>
        <dbReference type="ARBA" id="ARBA00022723"/>
    </source>
</evidence>
<dbReference type="InterPro" id="IPR013651">
    <property type="entry name" value="ATP-grasp_RimK-type"/>
</dbReference>
<dbReference type="Pfam" id="PF08443">
    <property type="entry name" value="RimK"/>
    <property type="match status" value="1"/>
</dbReference>
<dbReference type="PROSITE" id="PS50975">
    <property type="entry name" value="ATP_GRASP"/>
    <property type="match status" value="1"/>
</dbReference>
<dbReference type="OrthoDB" id="33241at2157"/>
<keyword evidence="2 9" id="KW-0436">Ligase</keyword>
<gene>
    <name evidence="9" type="ordered locus">Metvu_0791</name>
</gene>
<dbReference type="NCBIfam" id="TIGR00768">
    <property type="entry name" value="rimK_fam"/>
    <property type="match status" value="1"/>
</dbReference>
<dbReference type="eggNOG" id="arCOG01589">
    <property type="taxonomic scope" value="Archaea"/>
</dbReference>